<dbReference type="SUPFAM" id="SSF46894">
    <property type="entry name" value="C-terminal effector domain of the bipartite response regulators"/>
    <property type="match status" value="1"/>
</dbReference>
<dbReference type="InterPro" id="IPR036388">
    <property type="entry name" value="WH-like_DNA-bd_sf"/>
</dbReference>
<dbReference type="InterPro" id="IPR027417">
    <property type="entry name" value="P-loop_NTPase"/>
</dbReference>
<dbReference type="PANTHER" id="PTHR47691">
    <property type="entry name" value="REGULATOR-RELATED"/>
    <property type="match status" value="1"/>
</dbReference>
<dbReference type="InterPro" id="IPR000792">
    <property type="entry name" value="Tscrpt_reg_LuxR_C"/>
</dbReference>
<evidence type="ECO:0000313" key="6">
    <source>
        <dbReference type="Proteomes" id="UP000808906"/>
    </source>
</evidence>
<dbReference type="PRINTS" id="PR00038">
    <property type="entry name" value="HTHLUXR"/>
</dbReference>
<evidence type="ECO:0000313" key="3">
    <source>
        <dbReference type="EMBL" id="MBM4567061.1"/>
    </source>
</evidence>
<dbReference type="InterPro" id="IPR016032">
    <property type="entry name" value="Sig_transdc_resp-reg_C-effctor"/>
</dbReference>
<dbReference type="PROSITE" id="PS50005">
    <property type="entry name" value="TPR"/>
    <property type="match status" value="1"/>
</dbReference>
<proteinExistence type="predicted"/>
<dbReference type="SUPFAM" id="SSF48452">
    <property type="entry name" value="TPR-like"/>
    <property type="match status" value="1"/>
</dbReference>
<dbReference type="InterPro" id="IPR058852">
    <property type="entry name" value="HTH_77"/>
</dbReference>
<dbReference type="GO" id="GO:0043531">
    <property type="term" value="F:ADP binding"/>
    <property type="evidence" value="ECO:0007669"/>
    <property type="project" value="InterPro"/>
</dbReference>
<dbReference type="InterPro" id="IPR019734">
    <property type="entry name" value="TPR_rpt"/>
</dbReference>
<dbReference type="RefSeq" id="WP_084844859.1">
    <property type="nucleotide sequence ID" value="NZ_CP095477.1"/>
</dbReference>
<reference evidence="3" key="1">
    <citation type="submission" date="2019-11" db="EMBL/GenBank/DDBJ databases">
        <title>Spread of Macrolides and rifampicin resistant Rhodococcus equi in clinical isolates in the USA.</title>
        <authorList>
            <person name="Alvarez-Narvaez S."/>
            <person name="Huber L."/>
            <person name="Cohen N.D."/>
            <person name="Slovis N."/>
            <person name="Greiter M."/>
            <person name="Giguere S."/>
            <person name="Hart K."/>
        </authorList>
    </citation>
    <scope>NUCLEOTIDE SEQUENCE</scope>
    <source>
        <strain evidence="3">Lh_17</strain>
    </source>
</reference>
<feature type="repeat" description="TPR" evidence="1">
    <location>
        <begin position="572"/>
        <end position="605"/>
    </location>
</feature>
<dbReference type="Pfam" id="PF25872">
    <property type="entry name" value="HTH_77"/>
    <property type="match status" value="1"/>
</dbReference>
<feature type="domain" description="HTH luxR-type" evidence="2">
    <location>
        <begin position="720"/>
        <end position="785"/>
    </location>
</feature>
<evidence type="ECO:0000313" key="5">
    <source>
        <dbReference type="EMBL" id="NKW40267.1"/>
    </source>
</evidence>
<organism evidence="3 6">
    <name type="scientific">Rhodococcus hoagii</name>
    <name type="common">Corynebacterium equii</name>
    <dbReference type="NCBI Taxonomy" id="43767"/>
    <lineage>
        <taxon>Bacteria</taxon>
        <taxon>Bacillati</taxon>
        <taxon>Actinomycetota</taxon>
        <taxon>Actinomycetes</taxon>
        <taxon>Mycobacteriales</taxon>
        <taxon>Nocardiaceae</taxon>
        <taxon>Prescottella</taxon>
    </lineage>
</organism>
<dbReference type="SMART" id="SM00421">
    <property type="entry name" value="HTH_LUXR"/>
    <property type="match status" value="1"/>
</dbReference>
<dbReference type="GO" id="GO:0006355">
    <property type="term" value="P:regulation of DNA-templated transcription"/>
    <property type="evidence" value="ECO:0007669"/>
    <property type="project" value="InterPro"/>
</dbReference>
<keyword evidence="1" id="KW-0802">TPR repeat</keyword>
<comment type="caution">
    <text evidence="3">The sequence shown here is derived from an EMBL/GenBank/DDBJ whole genome shotgun (WGS) entry which is preliminary data.</text>
</comment>
<dbReference type="Gene3D" id="1.10.10.10">
    <property type="entry name" value="Winged helix-like DNA-binding domain superfamily/Winged helix DNA-binding domain"/>
    <property type="match status" value="1"/>
</dbReference>
<dbReference type="Proteomes" id="UP000608063">
    <property type="component" value="Unassembled WGS sequence"/>
</dbReference>
<evidence type="ECO:0000256" key="1">
    <source>
        <dbReference type="PROSITE-ProRule" id="PRU00339"/>
    </source>
</evidence>
<dbReference type="PRINTS" id="PR00364">
    <property type="entry name" value="DISEASERSIST"/>
</dbReference>
<dbReference type="AlphaFoldDB" id="A0A9Q5WPU7"/>
<protein>
    <submittedName>
        <fullName evidence="3">Tetratricopeptide repeat protein</fullName>
    </submittedName>
</protein>
<name>A0A9Q5WPU7_RHOHA</name>
<dbReference type="CDD" id="cd06170">
    <property type="entry name" value="LuxR_C_like"/>
    <property type="match status" value="1"/>
</dbReference>
<evidence type="ECO:0000313" key="4">
    <source>
        <dbReference type="EMBL" id="NKT81833.1"/>
    </source>
</evidence>
<dbReference type="EMBL" id="WUXR01000008">
    <property type="protein sequence ID" value="MBM4567061.1"/>
    <property type="molecule type" value="Genomic_DNA"/>
</dbReference>
<dbReference type="Gene3D" id="1.25.40.10">
    <property type="entry name" value="Tetratricopeptide repeat domain"/>
    <property type="match status" value="1"/>
</dbReference>
<dbReference type="SUPFAM" id="SSF52540">
    <property type="entry name" value="P-loop containing nucleoside triphosphate hydrolases"/>
    <property type="match status" value="1"/>
</dbReference>
<dbReference type="GO" id="GO:0003677">
    <property type="term" value="F:DNA binding"/>
    <property type="evidence" value="ECO:0007669"/>
    <property type="project" value="InterPro"/>
</dbReference>
<sequence length="787" mass="85486">MSPTARSTGLGNLPSTLTTFVGRRRDVTGAKRLLAESRLVTLIGIGGVGKTRLALRVAEDVRRDFPDGAWFVELADLHDPGLVPDTVAAVFGLHDQAAQSPSHLLAEHLTSRNALIVLDNCEHLLDAAAKLVDELLRECPGVRVVATSREPLGVGGEAVLRVPPLAVPDPDRPPSLEALPGYESVTLFEERARAAVPDFAVTDDNRETVVRICHRLDGLPLPIELAAARLRALSLDQILERLTDRYRILTAGSRVAPTRQQTLRLSVDWSYDLCTREEQRLWARLSVFSGGFELDAVESICADRGGAGNMVDLVASLVDKSILTVDKSAAGVRYGMLETLRDYGQEKLEESGLCRECRTRHRDWYLGFAESSHANWVGPEQPERIARLTRERANLRDALEFGVTEPGSGEYAVRMANALYPFWFCRGMLGEGRHWFARALDASDAGPGRARISALCFASQLAGMQEDFTAGAALVAEAGQLAVVIGDPVVDALVAHARGRQALYRGELAESIGFFERAVGPMRSLPDPHGLIWALLGLGLVTGMSGDVGVARACLEEVLAITRSRGESEYRARAMFLLGLSLWRQGEYERASSLFTEALTLAVLVDDRFAGAGCIEALAWEAAQARDGDRAAVLSGAAQSLRQTMGVPPVLIPTMLMFHEECRRRSRALLGERAFEGALARGAALEFADATDYALHRSDSSGLTRGEMDAPTAPMRIVVPAEESPGLTRRERQVADLVAQGMTNREIAETLVISQRTAEGHVERVLAKLGFGSRAQIAAWVAERNRA</sequence>
<dbReference type="PANTHER" id="PTHR47691:SF3">
    <property type="entry name" value="HTH-TYPE TRANSCRIPTIONAL REGULATOR RV0890C-RELATED"/>
    <property type="match status" value="1"/>
</dbReference>
<dbReference type="EMBL" id="WVDC01000001">
    <property type="protein sequence ID" value="NKW40267.1"/>
    <property type="molecule type" value="Genomic_DNA"/>
</dbReference>
<dbReference type="Pfam" id="PF13424">
    <property type="entry name" value="TPR_12"/>
    <property type="match status" value="1"/>
</dbReference>
<accession>A0A9Q5WPU7</accession>
<dbReference type="Gene3D" id="3.40.50.300">
    <property type="entry name" value="P-loop containing nucleotide triphosphate hydrolases"/>
    <property type="match status" value="1"/>
</dbReference>
<evidence type="ECO:0000259" key="2">
    <source>
        <dbReference type="PROSITE" id="PS50043"/>
    </source>
</evidence>
<dbReference type="Proteomes" id="UP000808906">
    <property type="component" value="Unassembled WGS sequence"/>
</dbReference>
<gene>
    <name evidence="3" type="ORF">GS441_16905</name>
    <name evidence="4" type="ORF">GS882_27560</name>
    <name evidence="5" type="ORF">GS947_01195</name>
</gene>
<dbReference type="InterPro" id="IPR011990">
    <property type="entry name" value="TPR-like_helical_dom_sf"/>
</dbReference>
<dbReference type="Proteomes" id="UP000603463">
    <property type="component" value="Unassembled WGS sequence"/>
</dbReference>
<dbReference type="PROSITE" id="PS50043">
    <property type="entry name" value="HTH_LUXR_2"/>
    <property type="match status" value="1"/>
</dbReference>
<dbReference type="EMBL" id="WVBC01000034">
    <property type="protein sequence ID" value="NKT81833.1"/>
    <property type="molecule type" value="Genomic_DNA"/>
</dbReference>
<reference evidence="4" key="2">
    <citation type="journal article" date="2020" name="Environ. Microbiol.">
        <title>The novel and transferable erm(51) gene confers Macrolides, Lincosamides, and Streptogramins B (MLSB) resistance to clonal Rhodococcus equi in the environment.</title>
        <authorList>
            <person name="Huber L."/>
            <person name="Giguere S."/>
            <person name="Slovis N.M."/>
            <person name="Alvarez-Narvaez S."/>
            <person name="Hart K.A."/>
            <person name="Greiter M."/>
            <person name="Morris E.R.A."/>
            <person name="Cohen N.D."/>
        </authorList>
    </citation>
    <scope>NUCLEOTIDE SEQUENCE</scope>
    <source>
        <strain evidence="4">Lh_116_1</strain>
        <strain evidence="5">Lh_16_1</strain>
    </source>
</reference>
<dbReference type="Pfam" id="PF00196">
    <property type="entry name" value="GerE"/>
    <property type="match status" value="1"/>
</dbReference>